<dbReference type="GO" id="GO:0046872">
    <property type="term" value="F:metal ion binding"/>
    <property type="evidence" value="ECO:0007669"/>
    <property type="project" value="UniProtKB-KW"/>
</dbReference>
<reference evidence="7" key="1">
    <citation type="submission" date="2022-03" db="EMBL/GenBank/DDBJ databases">
        <authorList>
            <person name="Woo C.Y."/>
        </authorList>
    </citation>
    <scope>NUCLEOTIDE SEQUENCE</scope>
    <source>
        <strain evidence="7">CYS-02</strain>
    </source>
</reference>
<dbReference type="SUPFAM" id="SSF51197">
    <property type="entry name" value="Clavaminate synthase-like"/>
    <property type="match status" value="1"/>
</dbReference>
<dbReference type="AlphaFoldDB" id="A0A9X2ARS2"/>
<organism evidence="7 8">
    <name type="scientific">Variovorax terrae</name>
    <dbReference type="NCBI Taxonomy" id="2923278"/>
    <lineage>
        <taxon>Bacteria</taxon>
        <taxon>Pseudomonadati</taxon>
        <taxon>Pseudomonadota</taxon>
        <taxon>Betaproteobacteria</taxon>
        <taxon>Burkholderiales</taxon>
        <taxon>Comamonadaceae</taxon>
        <taxon>Variovorax</taxon>
    </lineage>
</organism>
<evidence type="ECO:0000256" key="5">
    <source>
        <dbReference type="ARBA" id="ARBA00023004"/>
    </source>
</evidence>
<evidence type="ECO:0000313" key="7">
    <source>
        <dbReference type="EMBL" id="MCJ0764496.1"/>
    </source>
</evidence>
<dbReference type="GO" id="GO:0016706">
    <property type="term" value="F:2-oxoglutarate-dependent dioxygenase activity"/>
    <property type="evidence" value="ECO:0007669"/>
    <property type="project" value="UniProtKB-ARBA"/>
</dbReference>
<name>A0A9X2ARS2_9BURK</name>
<feature type="domain" description="TauD/TfdA-like" evidence="6">
    <location>
        <begin position="6"/>
        <end position="275"/>
    </location>
</feature>
<evidence type="ECO:0000313" key="8">
    <source>
        <dbReference type="Proteomes" id="UP001139447"/>
    </source>
</evidence>
<sequence>MSLELRKIGRSFVAEVAKVDLRDRCDSQFIEMIEKALTTYGVLVFRRQRLDDDQLLSFIQQLGPPIGGRVKEIAGRHPHFVDVGNVDENGQMYARHGARDLYMRANQLWHTDGSQAQPPIRLTILHARLLPSVPPPTEYADMRAAWEALPCSAQNEISTLMVEHSILWSRQQIGMKPSDFSEQTRAMLPPVVHPLVRTHPGNDRKSLYLSSHASHVIGWPVDKGRALLRKLTSFATQPQFVHVHEWLDHDLVVWDDRWTMHRSTPYSSHHPRRLRWCGVRELNPV</sequence>
<keyword evidence="3 7" id="KW-0223">Dioxygenase</keyword>
<dbReference type="Proteomes" id="UP001139447">
    <property type="component" value="Unassembled WGS sequence"/>
</dbReference>
<dbReference type="Pfam" id="PF02668">
    <property type="entry name" value="TauD"/>
    <property type="match status" value="1"/>
</dbReference>
<dbReference type="PANTHER" id="PTHR43779">
    <property type="entry name" value="DIOXYGENASE RV0097-RELATED"/>
    <property type="match status" value="1"/>
</dbReference>
<evidence type="ECO:0000259" key="6">
    <source>
        <dbReference type="Pfam" id="PF02668"/>
    </source>
</evidence>
<accession>A0A9X2ARS2</accession>
<evidence type="ECO:0000256" key="1">
    <source>
        <dbReference type="ARBA" id="ARBA00005896"/>
    </source>
</evidence>
<dbReference type="InterPro" id="IPR003819">
    <property type="entry name" value="TauD/TfdA-like"/>
</dbReference>
<dbReference type="PANTHER" id="PTHR43779:SF3">
    <property type="entry name" value="(3R)-3-[(CARBOXYMETHYL)AMINO]FATTY ACID OXYGENASE_DECARBOXYLASE"/>
    <property type="match status" value="1"/>
</dbReference>
<proteinExistence type="inferred from homology"/>
<keyword evidence="2" id="KW-0479">Metal-binding</keyword>
<dbReference type="InterPro" id="IPR051178">
    <property type="entry name" value="TfdA_dioxygenase"/>
</dbReference>
<comment type="similarity">
    <text evidence="1">Belongs to the TfdA dioxygenase family.</text>
</comment>
<keyword evidence="5" id="KW-0408">Iron</keyword>
<keyword evidence="4" id="KW-0560">Oxidoreductase</keyword>
<dbReference type="RefSeq" id="WP_243307153.1">
    <property type="nucleotide sequence ID" value="NZ_JALGBI010000001.1"/>
</dbReference>
<gene>
    <name evidence="7" type="ORF">MMF98_14860</name>
</gene>
<evidence type="ECO:0000256" key="2">
    <source>
        <dbReference type="ARBA" id="ARBA00022723"/>
    </source>
</evidence>
<protein>
    <submittedName>
        <fullName evidence="7">TauD/TfdA family dioxygenase</fullName>
    </submittedName>
</protein>
<dbReference type="Gene3D" id="3.60.130.10">
    <property type="entry name" value="Clavaminate synthase-like"/>
    <property type="match status" value="1"/>
</dbReference>
<keyword evidence="8" id="KW-1185">Reference proteome</keyword>
<comment type="caution">
    <text evidence="7">The sequence shown here is derived from an EMBL/GenBank/DDBJ whole genome shotgun (WGS) entry which is preliminary data.</text>
</comment>
<dbReference type="InterPro" id="IPR042098">
    <property type="entry name" value="TauD-like_sf"/>
</dbReference>
<evidence type="ECO:0000256" key="4">
    <source>
        <dbReference type="ARBA" id="ARBA00023002"/>
    </source>
</evidence>
<dbReference type="EMBL" id="JALGBI010000001">
    <property type="protein sequence ID" value="MCJ0764496.1"/>
    <property type="molecule type" value="Genomic_DNA"/>
</dbReference>
<evidence type="ECO:0000256" key="3">
    <source>
        <dbReference type="ARBA" id="ARBA00022964"/>
    </source>
</evidence>